<dbReference type="STRING" id="1246626.BleG1_3719"/>
<dbReference type="HOGENOM" id="CLU_137927_6_1_9"/>
<reference evidence="2 3" key="1">
    <citation type="journal article" date="2014" name="Gene">
        <title>A comparative genomic analysis of the alkalitolerant soil bacterium Bacillus lehensis G1.</title>
        <authorList>
            <person name="Noor Y.M."/>
            <person name="Samsulrizal N.H."/>
            <person name="Jema'on N.A."/>
            <person name="Low K.O."/>
            <person name="Ramli A.N."/>
            <person name="Alias N.I."/>
            <person name="Damis S.I."/>
            <person name="Fuzi S.F."/>
            <person name="Isa M.N."/>
            <person name="Murad A.M."/>
            <person name="Raih M.F."/>
            <person name="Bakar F.D."/>
            <person name="Najimudin N."/>
            <person name="Mahadi N.M."/>
            <person name="Illias R.M."/>
        </authorList>
    </citation>
    <scope>NUCLEOTIDE SEQUENCE [LARGE SCALE GENOMIC DNA]</scope>
    <source>
        <strain evidence="2 3">G1</strain>
    </source>
</reference>
<gene>
    <name evidence="2" type="ORF">BleG1_3719</name>
</gene>
<dbReference type="eggNOG" id="COG5336">
    <property type="taxonomic scope" value="Bacteria"/>
</dbReference>
<organism evidence="2 3">
    <name type="scientific">Shouchella lehensis G1</name>
    <dbReference type="NCBI Taxonomy" id="1246626"/>
    <lineage>
        <taxon>Bacteria</taxon>
        <taxon>Bacillati</taxon>
        <taxon>Bacillota</taxon>
        <taxon>Bacilli</taxon>
        <taxon>Bacillales</taxon>
        <taxon>Bacillaceae</taxon>
        <taxon>Shouchella</taxon>
    </lineage>
</organism>
<feature type="transmembrane region" description="Helical" evidence="1">
    <location>
        <begin position="12"/>
        <end position="36"/>
    </location>
</feature>
<name>A0A060LYE3_9BACI</name>
<keyword evidence="1" id="KW-0472">Membrane</keyword>
<dbReference type="PROSITE" id="PS51257">
    <property type="entry name" value="PROKAR_LIPOPROTEIN"/>
    <property type="match status" value="1"/>
</dbReference>
<evidence type="ECO:0000313" key="2">
    <source>
        <dbReference type="EMBL" id="AIC96266.1"/>
    </source>
</evidence>
<proteinExistence type="predicted"/>
<keyword evidence="3" id="KW-1185">Reference proteome</keyword>
<protein>
    <recommendedName>
        <fullName evidence="4">ATP synthase protein I</fullName>
    </recommendedName>
</protein>
<evidence type="ECO:0008006" key="4">
    <source>
        <dbReference type="Google" id="ProtNLM"/>
    </source>
</evidence>
<sequence length="78" mass="8420">MSKQSKNPMRAFMLVSTILSCVIGGTVGGLFLGIWLDKLLNASPVFLIICLLVGMLTSIYSISKVVQPFLGDDNEDAK</sequence>
<keyword evidence="1" id="KW-0812">Transmembrane</keyword>
<dbReference type="RefSeq" id="WP_051667682.1">
    <property type="nucleotide sequence ID" value="NZ_CP003923.1"/>
</dbReference>
<dbReference type="KEGG" id="ble:BleG1_3719"/>
<accession>A0A060LYE3</accession>
<dbReference type="Pfam" id="PF09527">
    <property type="entry name" value="ATPase_gene1"/>
    <property type="match status" value="1"/>
</dbReference>
<keyword evidence="1" id="KW-1133">Transmembrane helix</keyword>
<dbReference type="AlphaFoldDB" id="A0A060LYE3"/>
<dbReference type="Proteomes" id="UP000027142">
    <property type="component" value="Chromosome"/>
</dbReference>
<evidence type="ECO:0000256" key="1">
    <source>
        <dbReference type="SAM" id="Phobius"/>
    </source>
</evidence>
<dbReference type="EMBL" id="CP003923">
    <property type="protein sequence ID" value="AIC96266.1"/>
    <property type="molecule type" value="Genomic_DNA"/>
</dbReference>
<evidence type="ECO:0000313" key="3">
    <source>
        <dbReference type="Proteomes" id="UP000027142"/>
    </source>
</evidence>
<feature type="transmembrane region" description="Helical" evidence="1">
    <location>
        <begin position="42"/>
        <end position="62"/>
    </location>
</feature>
<dbReference type="OrthoDB" id="282803at2"/>
<dbReference type="InterPro" id="IPR032820">
    <property type="entry name" value="ATPase_put"/>
</dbReference>